<evidence type="ECO:0000259" key="7">
    <source>
        <dbReference type="PROSITE" id="PS50076"/>
    </source>
</evidence>
<evidence type="ECO:0000256" key="5">
    <source>
        <dbReference type="ARBA" id="ARBA00023136"/>
    </source>
</evidence>
<dbReference type="PRINTS" id="PR00625">
    <property type="entry name" value="JDOMAIN"/>
</dbReference>
<comment type="similarity">
    <text evidence="2">Belongs to the SMIM12 family.</text>
</comment>
<dbReference type="SMART" id="SM00271">
    <property type="entry name" value="DnaJ"/>
    <property type="match status" value="1"/>
</dbReference>
<feature type="transmembrane region" description="Helical" evidence="6">
    <location>
        <begin position="20"/>
        <end position="37"/>
    </location>
</feature>
<evidence type="ECO:0000313" key="9">
    <source>
        <dbReference type="Proteomes" id="UP000276991"/>
    </source>
</evidence>
<evidence type="ECO:0000256" key="6">
    <source>
        <dbReference type="SAM" id="Phobius"/>
    </source>
</evidence>
<evidence type="ECO:0000256" key="3">
    <source>
        <dbReference type="ARBA" id="ARBA00022692"/>
    </source>
</evidence>
<evidence type="ECO:0000313" key="8">
    <source>
        <dbReference type="EMBL" id="VBB31672.1"/>
    </source>
</evidence>
<dbReference type="InterPro" id="IPR031933">
    <property type="entry name" value="UPF0767"/>
</dbReference>
<keyword evidence="5 6" id="KW-0472">Membrane</keyword>
<keyword evidence="4 6" id="KW-1133">Transmembrane helix</keyword>
<gene>
    <name evidence="8" type="ORF">NAV_LOCUS6463</name>
</gene>
<keyword evidence="9" id="KW-1185">Reference proteome</keyword>
<reference evidence="8 9" key="1">
    <citation type="submission" date="2018-08" db="EMBL/GenBank/DDBJ databases">
        <authorList>
            <person name="Laetsch R D."/>
            <person name="Stevens L."/>
            <person name="Kumar S."/>
            <person name="Blaxter L. M."/>
        </authorList>
    </citation>
    <scope>NUCLEOTIDE SEQUENCE [LARGE SCALE GENOMIC DNA]</scope>
</reference>
<proteinExistence type="inferred from homology"/>
<keyword evidence="3 6" id="KW-0812">Transmembrane</keyword>
<dbReference type="Gene3D" id="1.10.287.110">
    <property type="entry name" value="DnaJ domain"/>
    <property type="match status" value="1"/>
</dbReference>
<dbReference type="OrthoDB" id="10052506at2759"/>
<dbReference type="SUPFAM" id="SSF46565">
    <property type="entry name" value="Chaperone J-domain"/>
    <property type="match status" value="1"/>
</dbReference>
<feature type="transmembrane region" description="Helical" evidence="6">
    <location>
        <begin position="238"/>
        <end position="257"/>
    </location>
</feature>
<accession>A0A498SIS9</accession>
<evidence type="ECO:0000256" key="2">
    <source>
        <dbReference type="ARBA" id="ARBA00007304"/>
    </source>
</evidence>
<dbReference type="STRING" id="6277.A0A498SIS9"/>
<dbReference type="PROSITE" id="PS50076">
    <property type="entry name" value="DNAJ_2"/>
    <property type="match status" value="1"/>
</dbReference>
<dbReference type="InterPro" id="IPR036869">
    <property type="entry name" value="J_dom_sf"/>
</dbReference>
<protein>
    <recommendedName>
        <fullName evidence="7">J domain-containing protein</fullName>
    </recommendedName>
</protein>
<dbReference type="Pfam" id="PF00226">
    <property type="entry name" value="DnaJ"/>
    <property type="match status" value="1"/>
</dbReference>
<dbReference type="PANTHER" id="PTHR44825:SF1">
    <property type="entry name" value="DNAJ HOMOLOG SUBFAMILY C MEMBER 4"/>
    <property type="match status" value="1"/>
</dbReference>
<dbReference type="AlphaFoldDB" id="A0A498SIS9"/>
<dbReference type="CDD" id="cd06257">
    <property type="entry name" value="DnaJ"/>
    <property type="match status" value="1"/>
</dbReference>
<dbReference type="PANTHER" id="PTHR44825">
    <property type="match status" value="1"/>
</dbReference>
<evidence type="ECO:0000256" key="1">
    <source>
        <dbReference type="ARBA" id="ARBA00004167"/>
    </source>
</evidence>
<organism evidence="8 9">
    <name type="scientific">Acanthocheilonema viteae</name>
    <name type="common">Filarial nematode worm</name>
    <name type="synonym">Dipetalonema viteae</name>
    <dbReference type="NCBI Taxonomy" id="6277"/>
    <lineage>
        <taxon>Eukaryota</taxon>
        <taxon>Metazoa</taxon>
        <taxon>Ecdysozoa</taxon>
        <taxon>Nematoda</taxon>
        <taxon>Chromadorea</taxon>
        <taxon>Rhabditida</taxon>
        <taxon>Spirurina</taxon>
        <taxon>Spiruromorpha</taxon>
        <taxon>Filarioidea</taxon>
        <taxon>Onchocercidae</taxon>
        <taxon>Acanthocheilonema</taxon>
    </lineage>
</organism>
<comment type="subcellular location">
    <subcellularLocation>
        <location evidence="1">Membrane</location>
        <topology evidence="1">Single-pass membrane protein</topology>
    </subcellularLocation>
</comment>
<evidence type="ECO:0000256" key="4">
    <source>
        <dbReference type="ARBA" id="ARBA00022989"/>
    </source>
</evidence>
<dbReference type="InterPro" id="IPR001623">
    <property type="entry name" value="DnaJ_domain"/>
</dbReference>
<name>A0A498SIS9_ACAVI</name>
<dbReference type="EMBL" id="UPTC01001332">
    <property type="protein sequence ID" value="VBB31672.1"/>
    <property type="molecule type" value="Genomic_DNA"/>
</dbReference>
<sequence>MHSGLKEVWGKAYLYARYSKILVMPVVMVIGAVGYFMEQKFYTPKKIPYLDASVTEGREKRQMEIELDSEFVGSLNFTKPCLRFKGLVLDIIVQKNGFASYVRRKQNHYDVLDVPYDATDGEIKNAFVKRSRELHPDGINFNPEVVRSMDKYAPDLTEQFMQLKTAYDILRRPARRKQYDQMMGIERLKRFSGRSEKFDLYNIEVKKHSFARNFGMSAREFVSRDFYVRLADNSDNSLMYFTMGGLVIILILQKFYVW</sequence>
<feature type="domain" description="J" evidence="7">
    <location>
        <begin position="107"/>
        <end position="183"/>
    </location>
</feature>
<dbReference type="InterPro" id="IPR052763">
    <property type="entry name" value="DnaJ_C4"/>
</dbReference>
<dbReference type="Pfam" id="PF15990">
    <property type="entry name" value="UPF0767"/>
    <property type="match status" value="1"/>
</dbReference>
<dbReference type="GO" id="GO:0016020">
    <property type="term" value="C:membrane"/>
    <property type="evidence" value="ECO:0007669"/>
    <property type="project" value="UniProtKB-SubCell"/>
</dbReference>
<dbReference type="Proteomes" id="UP000276991">
    <property type="component" value="Unassembled WGS sequence"/>
</dbReference>